<keyword evidence="3" id="KW-1185">Reference proteome</keyword>
<dbReference type="Proteomes" id="UP001055439">
    <property type="component" value="Chromosome 8"/>
</dbReference>
<protein>
    <submittedName>
        <fullName evidence="2">Uncharacterized protein</fullName>
    </submittedName>
</protein>
<accession>A0A9E7L1V9</accession>
<dbReference type="AlphaFoldDB" id="A0A9E7L1V9"/>
<sequence>MHLGCSFEVAMTSLDGPCCSELGVWNGSSRLWLIQRPGLHHREELLLGALGYKDEEEHCYGEELDGVEDHIAEDDLGGGSDNEVDEGESSQE</sequence>
<organism evidence="2 3">
    <name type="scientific">Musa troglodytarum</name>
    <name type="common">fe'i banana</name>
    <dbReference type="NCBI Taxonomy" id="320322"/>
    <lineage>
        <taxon>Eukaryota</taxon>
        <taxon>Viridiplantae</taxon>
        <taxon>Streptophyta</taxon>
        <taxon>Embryophyta</taxon>
        <taxon>Tracheophyta</taxon>
        <taxon>Spermatophyta</taxon>
        <taxon>Magnoliopsida</taxon>
        <taxon>Liliopsida</taxon>
        <taxon>Zingiberales</taxon>
        <taxon>Musaceae</taxon>
        <taxon>Musa</taxon>
    </lineage>
</organism>
<gene>
    <name evidence="2" type="ORF">MUK42_36797</name>
</gene>
<dbReference type="EMBL" id="CP097510">
    <property type="protein sequence ID" value="URE35120.1"/>
    <property type="molecule type" value="Genomic_DNA"/>
</dbReference>
<evidence type="ECO:0000313" key="3">
    <source>
        <dbReference type="Proteomes" id="UP001055439"/>
    </source>
</evidence>
<reference evidence="2" key="1">
    <citation type="submission" date="2022-05" db="EMBL/GenBank/DDBJ databases">
        <title>The Musa troglodytarum L. genome provides insights into the mechanism of non-climacteric behaviour and enrichment of carotenoids.</title>
        <authorList>
            <person name="Wang J."/>
        </authorList>
    </citation>
    <scope>NUCLEOTIDE SEQUENCE</scope>
    <source>
        <tissue evidence="2">Leaf</tissue>
    </source>
</reference>
<proteinExistence type="predicted"/>
<name>A0A9E7L1V9_9LILI</name>
<feature type="region of interest" description="Disordered" evidence="1">
    <location>
        <begin position="71"/>
        <end position="92"/>
    </location>
</feature>
<evidence type="ECO:0000313" key="2">
    <source>
        <dbReference type="EMBL" id="URE35120.1"/>
    </source>
</evidence>
<evidence type="ECO:0000256" key="1">
    <source>
        <dbReference type="SAM" id="MobiDB-lite"/>
    </source>
</evidence>